<dbReference type="PIRSF" id="PIRSF001365">
    <property type="entry name" value="DHDPS"/>
    <property type="match status" value="1"/>
</dbReference>
<sequence length="306" mass="31707">MKIVESLPRGIIPYLPTALTQSGELDRDAMRRLVDRLLRAGVAGLSPLGSTGELPALADDVADSVVASVVEAVGGAVPVIPGVLSGSTGHAADRSSAVTALGASAIVAMIRPWGRVSQAAMIEYFSAMAGATDLPVVLYRQPALGVQPDLGSVVRLGDVENIIAVKDASSDTGFLLSLQCEGSSLEIYSASSHVPMLVWEMGGIGWMGGPCCLAPQTSVAMWQFRLAGDRDSAWRLQRGLWPLCRAFAAFGPAPMVKGGLAQIGFDVGAPVAPQATLSREGHAAVGCSIDAVRRARADLGMDMSVL</sequence>
<dbReference type="PANTHER" id="PTHR12128">
    <property type="entry name" value="DIHYDRODIPICOLINATE SYNTHASE"/>
    <property type="match status" value="1"/>
</dbReference>
<evidence type="ECO:0000256" key="2">
    <source>
        <dbReference type="PIRNR" id="PIRNR001365"/>
    </source>
</evidence>
<dbReference type="SUPFAM" id="SSF51569">
    <property type="entry name" value="Aldolase"/>
    <property type="match status" value="1"/>
</dbReference>
<evidence type="ECO:0000313" key="3">
    <source>
        <dbReference type="EMBL" id="MFC7581422.1"/>
    </source>
</evidence>
<evidence type="ECO:0000313" key="4">
    <source>
        <dbReference type="Proteomes" id="UP001596527"/>
    </source>
</evidence>
<proteinExistence type="inferred from homology"/>
<dbReference type="InterPro" id="IPR002220">
    <property type="entry name" value="DapA-like"/>
</dbReference>
<name>A0ABW2SMZ2_9ACTO</name>
<comment type="caution">
    <text evidence="3">The sequence shown here is derived from an EMBL/GenBank/DDBJ whole genome shotgun (WGS) entry which is preliminary data.</text>
</comment>
<dbReference type="Pfam" id="PF00701">
    <property type="entry name" value="DHDPS"/>
    <property type="match status" value="1"/>
</dbReference>
<keyword evidence="4" id="KW-1185">Reference proteome</keyword>
<organism evidence="3 4">
    <name type="scientific">Schaalia naturae</name>
    <dbReference type="NCBI Taxonomy" id="635203"/>
    <lineage>
        <taxon>Bacteria</taxon>
        <taxon>Bacillati</taxon>
        <taxon>Actinomycetota</taxon>
        <taxon>Actinomycetes</taxon>
        <taxon>Actinomycetales</taxon>
        <taxon>Actinomycetaceae</taxon>
        <taxon>Schaalia</taxon>
    </lineage>
</organism>
<evidence type="ECO:0000256" key="1">
    <source>
        <dbReference type="ARBA" id="ARBA00023239"/>
    </source>
</evidence>
<dbReference type="Proteomes" id="UP001596527">
    <property type="component" value="Unassembled WGS sequence"/>
</dbReference>
<gene>
    <name evidence="3" type="ORF">ACFQWG_09480</name>
</gene>
<comment type="similarity">
    <text evidence="2">Belongs to the DapA family.</text>
</comment>
<dbReference type="Gene3D" id="3.20.20.70">
    <property type="entry name" value="Aldolase class I"/>
    <property type="match status" value="1"/>
</dbReference>
<dbReference type="EMBL" id="JBHTEF010000001">
    <property type="protein sequence ID" value="MFC7581422.1"/>
    <property type="molecule type" value="Genomic_DNA"/>
</dbReference>
<dbReference type="RefSeq" id="WP_380974725.1">
    <property type="nucleotide sequence ID" value="NZ_JBHTEF010000001.1"/>
</dbReference>
<dbReference type="PANTHER" id="PTHR12128:SF72">
    <property type="entry name" value="DIHYDRODIPICOLINATE SYNTHASE"/>
    <property type="match status" value="1"/>
</dbReference>
<dbReference type="CDD" id="cd00408">
    <property type="entry name" value="DHDPS-like"/>
    <property type="match status" value="1"/>
</dbReference>
<reference evidence="4" key="1">
    <citation type="journal article" date="2019" name="Int. J. Syst. Evol. Microbiol.">
        <title>The Global Catalogue of Microorganisms (GCM) 10K type strain sequencing project: providing services to taxonomists for standard genome sequencing and annotation.</title>
        <authorList>
            <consortium name="The Broad Institute Genomics Platform"/>
            <consortium name="The Broad Institute Genome Sequencing Center for Infectious Disease"/>
            <person name="Wu L."/>
            <person name="Ma J."/>
        </authorList>
    </citation>
    <scope>NUCLEOTIDE SEQUENCE [LARGE SCALE GENOMIC DNA]</scope>
    <source>
        <strain evidence="4">CCUG 56698</strain>
    </source>
</reference>
<dbReference type="SMART" id="SM01130">
    <property type="entry name" value="DHDPS"/>
    <property type="match status" value="1"/>
</dbReference>
<keyword evidence="1 2" id="KW-0456">Lyase</keyword>
<protein>
    <submittedName>
        <fullName evidence="3">Dihydrodipicolinate synthase family protein</fullName>
    </submittedName>
</protein>
<dbReference type="InterPro" id="IPR013785">
    <property type="entry name" value="Aldolase_TIM"/>
</dbReference>
<accession>A0ABW2SMZ2</accession>